<dbReference type="Gene3D" id="3.30.56.110">
    <property type="entry name" value="Protein of unknown function DUF2237"/>
    <property type="match status" value="1"/>
</dbReference>
<protein>
    <recommendedName>
        <fullName evidence="3">DUF2237 domain-containing protein</fullName>
    </recommendedName>
</protein>
<dbReference type="PANTHER" id="PTHR37466:SF1">
    <property type="entry name" value="SLR1628 PROTEIN"/>
    <property type="match status" value="1"/>
</dbReference>
<proteinExistence type="predicted"/>
<name>A0A0M4U3L2_9GAMM</name>
<dbReference type="KEGG" id="pur:AOC03_02330"/>
<keyword evidence="2" id="KW-1185">Reference proteome</keyword>
<dbReference type="Proteomes" id="UP000059847">
    <property type="component" value="Chromosome"/>
</dbReference>
<dbReference type="Pfam" id="PF09996">
    <property type="entry name" value="DUF2237"/>
    <property type="match status" value="1"/>
</dbReference>
<dbReference type="EMBL" id="CP012678">
    <property type="protein sequence ID" value="ALF59031.1"/>
    <property type="molecule type" value="Genomic_DNA"/>
</dbReference>
<dbReference type="PANTHER" id="PTHR37466">
    <property type="entry name" value="SLR1628 PROTEIN"/>
    <property type="match status" value="1"/>
</dbReference>
<organism evidence="1 2">
    <name type="scientific">Psychrobacter urativorans</name>
    <dbReference type="NCBI Taxonomy" id="45610"/>
    <lineage>
        <taxon>Bacteria</taxon>
        <taxon>Pseudomonadati</taxon>
        <taxon>Pseudomonadota</taxon>
        <taxon>Gammaproteobacteria</taxon>
        <taxon>Moraxellales</taxon>
        <taxon>Moraxellaceae</taxon>
        <taxon>Psychrobacter</taxon>
    </lineage>
</organism>
<dbReference type="InterPro" id="IPR018714">
    <property type="entry name" value="DUF2237"/>
</dbReference>
<dbReference type="RefSeq" id="WP_062533427.1">
    <property type="nucleotide sequence ID" value="NZ_CP012678.1"/>
</dbReference>
<dbReference type="AlphaFoldDB" id="A0A0M4U3L2"/>
<evidence type="ECO:0008006" key="3">
    <source>
        <dbReference type="Google" id="ProtNLM"/>
    </source>
</evidence>
<sequence>MSSDYHPNPAINGTNVLGTELASCCFDPITGYYRNGFCHTGNHDVGQHTVCVKMTSEFLNFSSSRGNDLITPLPEYNFPGLKPGDYWCICALRWVEALDFDVAPPIKLTACHESLLTLVDMETLKRFAL</sequence>
<dbReference type="OrthoDB" id="9792525at2"/>
<reference evidence="1 2" key="1">
    <citation type="submission" date="2015-09" db="EMBL/GenBank/DDBJ databases">
        <title>Complete genome of Psychrobacter urativorans R10.10B.</title>
        <authorList>
            <person name="See-Too W.S."/>
            <person name="Chan K.G."/>
        </authorList>
    </citation>
    <scope>NUCLEOTIDE SEQUENCE [LARGE SCALE GENOMIC DNA]</scope>
    <source>
        <strain evidence="1 2">R10.10B</strain>
    </source>
</reference>
<accession>A0A0M4U3L2</accession>
<evidence type="ECO:0000313" key="1">
    <source>
        <dbReference type="EMBL" id="ALF59031.1"/>
    </source>
</evidence>
<evidence type="ECO:0000313" key="2">
    <source>
        <dbReference type="Proteomes" id="UP000059847"/>
    </source>
</evidence>
<gene>
    <name evidence="1" type="ORF">AOC03_02330</name>
</gene>